<dbReference type="FunFam" id="2.60.40.10:FF:002431">
    <property type="entry name" value="Si:ch211-222k6.3"/>
    <property type="match status" value="1"/>
</dbReference>
<feature type="domain" description="Immunoglobulin" evidence="2">
    <location>
        <begin position="18"/>
        <end position="110"/>
    </location>
</feature>
<organism evidence="3 4">
    <name type="scientific">Cyprinus carpio</name>
    <name type="common">Common carp</name>
    <dbReference type="NCBI Taxonomy" id="7962"/>
    <lineage>
        <taxon>Eukaryota</taxon>
        <taxon>Metazoa</taxon>
        <taxon>Chordata</taxon>
        <taxon>Craniata</taxon>
        <taxon>Vertebrata</taxon>
        <taxon>Euteleostomi</taxon>
        <taxon>Actinopterygii</taxon>
        <taxon>Neopterygii</taxon>
        <taxon>Teleostei</taxon>
        <taxon>Ostariophysi</taxon>
        <taxon>Cypriniformes</taxon>
        <taxon>Cyprinidae</taxon>
        <taxon>Cyprininae</taxon>
        <taxon>Cyprinus</taxon>
    </lineage>
</organism>
<evidence type="ECO:0000313" key="4">
    <source>
        <dbReference type="Proteomes" id="UP000694427"/>
    </source>
</evidence>
<dbReference type="Ensembl" id="ENSCCRT00010054917.1">
    <property type="protein sequence ID" value="ENSCCRP00010050087.1"/>
    <property type="gene ID" value="ENSCCRG00010021269.1"/>
</dbReference>
<dbReference type="InterPro" id="IPR003599">
    <property type="entry name" value="Ig_sub"/>
</dbReference>
<reference evidence="3" key="1">
    <citation type="submission" date="2025-08" db="UniProtKB">
        <authorList>
            <consortium name="Ensembl"/>
        </authorList>
    </citation>
    <scope>IDENTIFICATION</scope>
</reference>
<dbReference type="SUPFAM" id="SSF48726">
    <property type="entry name" value="Immunoglobulin"/>
    <property type="match status" value="2"/>
</dbReference>
<sequence length="216" mass="24684">MSEFLTVLHVFVVVTDAVKSVSVNEGETVTLPINEIQNDDLIQWMFGDIRLAEIHKADQRFFTYDGPDERFRDRLKLDHQTGSLIITNTRITDSRKYEVKINRSNRCVFADEVVSVTEGDSVTLNTSLTEIQKNDQILWKFGPNRSLIAKISQEAGIFNTYDGPDERFRGRLQLDNQTGSLIITDTRTTDSGLYEVTIKNSRSEAKHRFNVTVYGE</sequence>
<feature type="signal peptide" evidence="1">
    <location>
        <begin position="1"/>
        <end position="17"/>
    </location>
</feature>
<dbReference type="PANTHER" id="PTHR21063:SF4">
    <property type="entry name" value="CD48 ANTIGEN-RELATED"/>
    <property type="match status" value="1"/>
</dbReference>
<proteinExistence type="predicted"/>
<dbReference type="InterPro" id="IPR036179">
    <property type="entry name" value="Ig-like_dom_sf"/>
</dbReference>
<evidence type="ECO:0000256" key="1">
    <source>
        <dbReference type="SAM" id="SignalP"/>
    </source>
</evidence>
<evidence type="ECO:0000313" key="3">
    <source>
        <dbReference type="Ensembl" id="ENSCCRP00010050087.1"/>
    </source>
</evidence>
<evidence type="ECO:0000259" key="2">
    <source>
        <dbReference type="SMART" id="SM00409"/>
    </source>
</evidence>
<dbReference type="Proteomes" id="UP000694427">
    <property type="component" value="Unplaced"/>
</dbReference>
<keyword evidence="1" id="KW-0732">Signal</keyword>
<accession>A0A8C1KNX2</accession>
<dbReference type="InterPro" id="IPR013783">
    <property type="entry name" value="Ig-like_fold"/>
</dbReference>
<name>A0A8C1KNX2_CYPCA</name>
<protein>
    <recommendedName>
        <fullName evidence="2">Immunoglobulin domain-containing protein</fullName>
    </recommendedName>
</protein>
<dbReference type="SMART" id="SM00409">
    <property type="entry name" value="IG"/>
    <property type="match status" value="2"/>
</dbReference>
<dbReference type="Gene3D" id="2.60.40.10">
    <property type="entry name" value="Immunoglobulins"/>
    <property type="match status" value="2"/>
</dbReference>
<feature type="chain" id="PRO_5034528126" description="Immunoglobulin domain-containing protein" evidence="1">
    <location>
        <begin position="18"/>
        <end position="216"/>
    </location>
</feature>
<dbReference type="PANTHER" id="PTHR21063">
    <property type="entry name" value="LFA-3"/>
    <property type="match status" value="1"/>
</dbReference>
<keyword evidence="4" id="KW-1185">Reference proteome</keyword>
<dbReference type="InterPro" id="IPR013106">
    <property type="entry name" value="Ig_V-set"/>
</dbReference>
<feature type="domain" description="Immunoglobulin" evidence="2">
    <location>
        <begin position="111"/>
        <end position="214"/>
    </location>
</feature>
<dbReference type="AlphaFoldDB" id="A0A8C1KNX2"/>
<reference evidence="3" key="2">
    <citation type="submission" date="2025-09" db="UniProtKB">
        <authorList>
            <consortium name="Ensembl"/>
        </authorList>
    </citation>
    <scope>IDENTIFICATION</scope>
</reference>
<dbReference type="Pfam" id="PF07686">
    <property type="entry name" value="V-set"/>
    <property type="match status" value="1"/>
</dbReference>